<reference evidence="1" key="1">
    <citation type="journal article" date="2019" name="PLoS Negl. Trop. Dis.">
        <title>Revisiting the worldwide diversity of Leptospira species in the environment.</title>
        <authorList>
            <person name="Vincent A.T."/>
            <person name="Schiettekatte O."/>
            <person name="Bourhy P."/>
            <person name="Veyrier F.J."/>
            <person name="Picardeau M."/>
        </authorList>
    </citation>
    <scope>NUCLEOTIDE SEQUENCE [LARGE SCALE GENOMIC DNA]</scope>
    <source>
        <strain evidence="1">201702454</strain>
    </source>
</reference>
<dbReference type="OrthoDB" id="326533at2"/>
<dbReference type="EMBL" id="RQGG01000013">
    <property type="protein sequence ID" value="TGL55091.1"/>
    <property type="molecule type" value="Genomic_DNA"/>
</dbReference>
<evidence type="ECO:0000313" key="2">
    <source>
        <dbReference type="Proteomes" id="UP000297609"/>
    </source>
</evidence>
<comment type="caution">
    <text evidence="1">The sequence shown here is derived from an EMBL/GenBank/DDBJ whole genome shotgun (WGS) entry which is preliminary data.</text>
</comment>
<protein>
    <recommendedName>
        <fullName evidence="3">Lipoprotein</fullName>
    </recommendedName>
</protein>
<dbReference type="PROSITE" id="PS51257">
    <property type="entry name" value="PROKAR_LIPOPROTEIN"/>
    <property type="match status" value="1"/>
</dbReference>
<evidence type="ECO:0008006" key="3">
    <source>
        <dbReference type="Google" id="ProtNLM"/>
    </source>
</evidence>
<organism evidence="1 2">
    <name type="scientific">Leptospira kemamanensis</name>
    <dbReference type="NCBI Taxonomy" id="2484942"/>
    <lineage>
        <taxon>Bacteria</taxon>
        <taxon>Pseudomonadati</taxon>
        <taxon>Spirochaetota</taxon>
        <taxon>Spirochaetia</taxon>
        <taxon>Leptospirales</taxon>
        <taxon>Leptospiraceae</taxon>
        <taxon>Leptospira</taxon>
    </lineage>
</organism>
<accession>A0A4R9JSN0</accession>
<gene>
    <name evidence="1" type="ORF">EHQ59_05650</name>
</gene>
<proteinExistence type="predicted"/>
<keyword evidence="2" id="KW-1185">Reference proteome</keyword>
<evidence type="ECO:0000313" key="1">
    <source>
        <dbReference type="EMBL" id="TGL55091.1"/>
    </source>
</evidence>
<dbReference type="Proteomes" id="UP000297609">
    <property type="component" value="Unassembled WGS sequence"/>
</dbReference>
<name>A0A4R9JSN0_9LEPT</name>
<sequence>MKNRISISFFFVFLFLVSCSFLENKKSEGHLVSQKPNSYSFQYQSELTHQFLKVGPSLQISIGQFAVQSFSSLVAETFANQSLTEKQTKDPLEPNSIVLNRIQVNRTVVFEEGTTKFKYATFSSIVEFLLVKPSGETVRILGHSLPIEIHQIPFSPEDGESEGKIAGSLHSALEEGLNQIFTLQAKGNENESRNMFQR</sequence>
<dbReference type="AlphaFoldDB" id="A0A4R9JSN0"/>